<gene>
    <name evidence="1" type="ORF">AVEN_237128_1</name>
</gene>
<dbReference type="EMBL" id="BGPR01163199">
    <property type="protein sequence ID" value="GBM03530.1"/>
    <property type="molecule type" value="Genomic_DNA"/>
</dbReference>
<comment type="caution">
    <text evidence="1">The sequence shown here is derived from an EMBL/GenBank/DDBJ whole genome shotgun (WGS) entry which is preliminary data.</text>
</comment>
<name>A0A4Y2CGT7_ARAVE</name>
<sequence>MSKQCGFVGLFIGKKKTEETAHKYTKCCHDGKVRLPAFAVALELLKALLTENSPSLRWERKLYHYMKLDHTVTVYMVKCTTEFPSCMQVTNIKKVTDSFIYLTPVRQQINA</sequence>
<dbReference type="Proteomes" id="UP000499080">
    <property type="component" value="Unassembled WGS sequence"/>
</dbReference>
<organism evidence="1 2">
    <name type="scientific">Araneus ventricosus</name>
    <name type="common">Orbweaver spider</name>
    <name type="synonym">Epeira ventricosa</name>
    <dbReference type="NCBI Taxonomy" id="182803"/>
    <lineage>
        <taxon>Eukaryota</taxon>
        <taxon>Metazoa</taxon>
        <taxon>Ecdysozoa</taxon>
        <taxon>Arthropoda</taxon>
        <taxon>Chelicerata</taxon>
        <taxon>Arachnida</taxon>
        <taxon>Araneae</taxon>
        <taxon>Araneomorphae</taxon>
        <taxon>Entelegynae</taxon>
        <taxon>Araneoidea</taxon>
        <taxon>Araneidae</taxon>
        <taxon>Araneus</taxon>
    </lineage>
</organism>
<evidence type="ECO:0000313" key="2">
    <source>
        <dbReference type="Proteomes" id="UP000499080"/>
    </source>
</evidence>
<evidence type="ECO:0000313" key="1">
    <source>
        <dbReference type="EMBL" id="GBM03530.1"/>
    </source>
</evidence>
<dbReference type="OrthoDB" id="5876815at2759"/>
<dbReference type="AlphaFoldDB" id="A0A4Y2CGT7"/>
<reference evidence="1 2" key="1">
    <citation type="journal article" date="2019" name="Sci. Rep.">
        <title>Orb-weaving spider Araneus ventricosus genome elucidates the spidroin gene catalogue.</title>
        <authorList>
            <person name="Kono N."/>
            <person name="Nakamura H."/>
            <person name="Ohtoshi R."/>
            <person name="Moran D.A.P."/>
            <person name="Shinohara A."/>
            <person name="Yoshida Y."/>
            <person name="Fujiwara M."/>
            <person name="Mori M."/>
            <person name="Tomita M."/>
            <person name="Arakawa K."/>
        </authorList>
    </citation>
    <scope>NUCLEOTIDE SEQUENCE [LARGE SCALE GENOMIC DNA]</scope>
</reference>
<protein>
    <submittedName>
        <fullName evidence="1">Uncharacterized protein</fullName>
    </submittedName>
</protein>
<keyword evidence="2" id="KW-1185">Reference proteome</keyword>
<accession>A0A4Y2CGT7</accession>
<proteinExistence type="predicted"/>